<reference evidence="4" key="1">
    <citation type="journal article" date="2019" name="Int. J. Syst. Evol. Microbiol.">
        <title>The Global Catalogue of Microorganisms (GCM) 10K type strain sequencing project: providing services to taxonomists for standard genome sequencing and annotation.</title>
        <authorList>
            <consortium name="The Broad Institute Genomics Platform"/>
            <consortium name="The Broad Institute Genome Sequencing Center for Infectious Disease"/>
            <person name="Wu L."/>
            <person name="Ma J."/>
        </authorList>
    </citation>
    <scope>NUCLEOTIDE SEQUENCE [LARGE SCALE GENOMIC DNA]</scope>
    <source>
        <strain evidence="4">CGMCC 4.1641</strain>
    </source>
</reference>
<evidence type="ECO:0000313" key="4">
    <source>
        <dbReference type="Proteomes" id="UP001595755"/>
    </source>
</evidence>
<dbReference type="Pfam" id="PF14285">
    <property type="entry name" value="DUF4367"/>
    <property type="match status" value="1"/>
</dbReference>
<dbReference type="InterPro" id="IPR025377">
    <property type="entry name" value="DUF4367"/>
</dbReference>
<name>A0ABV8S406_9BACL</name>
<evidence type="ECO:0000256" key="1">
    <source>
        <dbReference type="SAM" id="Phobius"/>
    </source>
</evidence>
<dbReference type="Proteomes" id="UP001595755">
    <property type="component" value="Unassembled WGS sequence"/>
</dbReference>
<keyword evidence="1" id="KW-0472">Membrane</keyword>
<gene>
    <name evidence="3" type="ORF">ACFO1S_02445</name>
</gene>
<sequence length="264" mass="29101">MNKTQFDRLFDAAFEASHSAQDSMTVDHRASWDAVRQQLNARHRKSGRRSALSKLAIIAASLVLGAFLFGNERAVKAFQPLYATLKEYPSGIMGFFFGRDESSELPKAKTAPPPAHLEGLSFEQMNDSTLLASVTEAKAAKLLSFQAPVFGYLPAGYSFDHASLYFYDGRDKADQAIYAFKSEDGSFMTILIRKSNTNSHLGFKNTLQGVNVQQIPLGDGFGILTSLDGNNSLEAAEHDLYITLSGRTSSEDLVRMYENMRTGD</sequence>
<proteinExistence type="predicted"/>
<evidence type="ECO:0000259" key="2">
    <source>
        <dbReference type="Pfam" id="PF14285"/>
    </source>
</evidence>
<comment type="caution">
    <text evidence="3">The sequence shown here is derived from an EMBL/GenBank/DDBJ whole genome shotgun (WGS) entry which is preliminary data.</text>
</comment>
<dbReference type="EMBL" id="JBHSED010000003">
    <property type="protein sequence ID" value="MFC4302299.1"/>
    <property type="molecule type" value="Genomic_DNA"/>
</dbReference>
<organism evidence="3 4">
    <name type="scientific">Cohnella boryungensis</name>
    <dbReference type="NCBI Taxonomy" id="768479"/>
    <lineage>
        <taxon>Bacteria</taxon>
        <taxon>Bacillati</taxon>
        <taxon>Bacillota</taxon>
        <taxon>Bacilli</taxon>
        <taxon>Bacillales</taxon>
        <taxon>Paenibacillaceae</taxon>
        <taxon>Cohnella</taxon>
    </lineage>
</organism>
<protein>
    <submittedName>
        <fullName evidence="3">DUF4367 domain-containing protein</fullName>
    </submittedName>
</protein>
<feature type="domain" description="DUF4367" evidence="2">
    <location>
        <begin position="148"/>
        <end position="260"/>
    </location>
</feature>
<accession>A0ABV8S406</accession>
<keyword evidence="1" id="KW-1133">Transmembrane helix</keyword>
<dbReference type="RefSeq" id="WP_204600826.1">
    <property type="nucleotide sequence ID" value="NZ_JBHSED010000003.1"/>
</dbReference>
<keyword evidence="1" id="KW-0812">Transmembrane</keyword>
<feature type="transmembrane region" description="Helical" evidence="1">
    <location>
        <begin position="51"/>
        <end position="70"/>
    </location>
</feature>
<evidence type="ECO:0000313" key="3">
    <source>
        <dbReference type="EMBL" id="MFC4302299.1"/>
    </source>
</evidence>
<keyword evidence="4" id="KW-1185">Reference proteome</keyword>